<dbReference type="SMART" id="SM00530">
    <property type="entry name" value="HTH_XRE"/>
    <property type="match status" value="1"/>
</dbReference>
<proteinExistence type="predicted"/>
<dbReference type="SUPFAM" id="SSF47413">
    <property type="entry name" value="lambda repressor-like DNA-binding domains"/>
    <property type="match status" value="1"/>
</dbReference>
<dbReference type="InterPro" id="IPR010982">
    <property type="entry name" value="Lambda_DNA-bd_dom_sf"/>
</dbReference>
<dbReference type="InterPro" id="IPR043917">
    <property type="entry name" value="DUF5753"/>
</dbReference>
<dbReference type="RefSeq" id="WP_184921470.1">
    <property type="nucleotide sequence ID" value="NZ_JACHMO010000001.1"/>
</dbReference>
<reference evidence="2 3" key="1">
    <citation type="submission" date="2020-08" db="EMBL/GenBank/DDBJ databases">
        <title>Sequencing the genomes of 1000 actinobacteria strains.</title>
        <authorList>
            <person name="Klenk H.-P."/>
        </authorList>
    </citation>
    <scope>NUCLEOTIDE SEQUENCE [LARGE SCALE GENOMIC DNA]</scope>
    <source>
        <strain evidence="2 3">DSM 45486</strain>
    </source>
</reference>
<organism evidence="2 3">
    <name type="scientific">Saccharothrix ecbatanensis</name>
    <dbReference type="NCBI Taxonomy" id="1105145"/>
    <lineage>
        <taxon>Bacteria</taxon>
        <taxon>Bacillati</taxon>
        <taxon>Actinomycetota</taxon>
        <taxon>Actinomycetes</taxon>
        <taxon>Pseudonocardiales</taxon>
        <taxon>Pseudonocardiaceae</taxon>
        <taxon>Saccharothrix</taxon>
    </lineage>
</organism>
<evidence type="ECO:0000313" key="3">
    <source>
        <dbReference type="Proteomes" id="UP000552097"/>
    </source>
</evidence>
<protein>
    <submittedName>
        <fullName evidence="2">Transcriptional regulator with XRE-family HTH domain</fullName>
    </submittedName>
</protein>
<dbReference type="Pfam" id="PF13560">
    <property type="entry name" value="HTH_31"/>
    <property type="match status" value="1"/>
</dbReference>
<dbReference type="Gene3D" id="1.10.260.40">
    <property type="entry name" value="lambda repressor-like DNA-binding domains"/>
    <property type="match status" value="1"/>
</dbReference>
<name>A0A7W9HKI1_9PSEU</name>
<comment type="caution">
    <text evidence="2">The sequence shown here is derived from an EMBL/GenBank/DDBJ whole genome shotgun (WGS) entry which is preliminary data.</text>
</comment>
<dbReference type="Proteomes" id="UP000552097">
    <property type="component" value="Unassembled WGS sequence"/>
</dbReference>
<dbReference type="CDD" id="cd00093">
    <property type="entry name" value="HTH_XRE"/>
    <property type="match status" value="1"/>
</dbReference>
<dbReference type="PROSITE" id="PS50943">
    <property type="entry name" value="HTH_CROC1"/>
    <property type="match status" value="1"/>
</dbReference>
<keyword evidence="3" id="KW-1185">Reference proteome</keyword>
<evidence type="ECO:0000313" key="2">
    <source>
        <dbReference type="EMBL" id="MBB5803895.1"/>
    </source>
</evidence>
<dbReference type="GO" id="GO:0003677">
    <property type="term" value="F:DNA binding"/>
    <property type="evidence" value="ECO:0007669"/>
    <property type="project" value="InterPro"/>
</dbReference>
<feature type="domain" description="HTH cro/C1-type" evidence="1">
    <location>
        <begin position="25"/>
        <end position="68"/>
    </location>
</feature>
<gene>
    <name evidence="2" type="ORF">F4560_003663</name>
</gene>
<evidence type="ECO:0000259" key="1">
    <source>
        <dbReference type="PROSITE" id="PS50943"/>
    </source>
</evidence>
<dbReference type="InterPro" id="IPR001387">
    <property type="entry name" value="Cro/C1-type_HTH"/>
</dbReference>
<sequence length="267" mass="29555">MTARSCVQFWFVTGTPRAQELAAALREAIKASPLSVRKLADQLGLSHSTISQWSNGHRVPSVHDVVALLSEMSVAGETADRIVELAELANAPADRLVPGVTQAQAAIMEYERDARRITEWSPDLIPGLLQTGDSARVILGEASPGQVQMRLALRAGRREVLTRAEDPPHLLALVGEDAIRWCIGSPTVRNHQLRHLLKVSEIDNVTLQVVRRGHDFHVGLLGPFVIYDFAAQRPSVVLLEHHRSSAFLHNEHWRITRSPRKRSASGR</sequence>
<dbReference type="Pfam" id="PF19054">
    <property type="entry name" value="DUF5753"/>
    <property type="match status" value="1"/>
</dbReference>
<dbReference type="AlphaFoldDB" id="A0A7W9HKI1"/>
<dbReference type="EMBL" id="JACHMO010000001">
    <property type="protein sequence ID" value="MBB5803895.1"/>
    <property type="molecule type" value="Genomic_DNA"/>
</dbReference>
<accession>A0A7W9HKI1</accession>